<keyword evidence="1" id="KW-0812">Transmembrane</keyword>
<keyword evidence="3" id="KW-1185">Reference proteome</keyword>
<reference evidence="2 3" key="1">
    <citation type="submission" date="2018-09" db="EMBL/GenBank/DDBJ databases">
        <authorList>
            <person name="Zhu H."/>
        </authorList>
    </citation>
    <scope>NUCLEOTIDE SEQUENCE [LARGE SCALE GENOMIC DNA]</scope>
    <source>
        <strain evidence="2 3">K1S02-61</strain>
    </source>
</reference>
<keyword evidence="1" id="KW-1133">Transmembrane helix</keyword>
<evidence type="ECO:0000313" key="2">
    <source>
        <dbReference type="EMBL" id="RJG21076.1"/>
    </source>
</evidence>
<dbReference type="EMBL" id="QYUP01000073">
    <property type="protein sequence ID" value="RJG21076.1"/>
    <property type="molecule type" value="Genomic_DNA"/>
</dbReference>
<sequence length="64" mass="7132">MNIDDRISSLESDMSAVKADVAVVRLNYATKEDLQKAINALTWKIYGVMTALAAVVFFIARNIR</sequence>
<gene>
    <name evidence="2" type="ORF">D3872_07330</name>
</gene>
<accession>A0A418Y4U0</accession>
<organism evidence="2 3">
    <name type="scientific">Massilia cavernae</name>
    <dbReference type="NCBI Taxonomy" id="2320864"/>
    <lineage>
        <taxon>Bacteria</taxon>
        <taxon>Pseudomonadati</taxon>
        <taxon>Pseudomonadota</taxon>
        <taxon>Betaproteobacteria</taxon>
        <taxon>Burkholderiales</taxon>
        <taxon>Oxalobacteraceae</taxon>
        <taxon>Telluria group</taxon>
        <taxon>Massilia</taxon>
    </lineage>
</organism>
<evidence type="ECO:0008006" key="4">
    <source>
        <dbReference type="Google" id="ProtNLM"/>
    </source>
</evidence>
<feature type="transmembrane region" description="Helical" evidence="1">
    <location>
        <begin position="41"/>
        <end position="60"/>
    </location>
</feature>
<dbReference type="RefSeq" id="WP_119810163.1">
    <property type="nucleotide sequence ID" value="NZ_QYUP01000073.1"/>
</dbReference>
<dbReference type="Proteomes" id="UP000284006">
    <property type="component" value="Unassembled WGS sequence"/>
</dbReference>
<proteinExistence type="predicted"/>
<keyword evidence="1" id="KW-0472">Membrane</keyword>
<protein>
    <recommendedName>
        <fullName evidence="4">Hemolysin XhlA</fullName>
    </recommendedName>
</protein>
<dbReference type="AlphaFoldDB" id="A0A418Y4U0"/>
<evidence type="ECO:0000256" key="1">
    <source>
        <dbReference type="SAM" id="Phobius"/>
    </source>
</evidence>
<comment type="caution">
    <text evidence="2">The sequence shown here is derived from an EMBL/GenBank/DDBJ whole genome shotgun (WGS) entry which is preliminary data.</text>
</comment>
<name>A0A418Y4U0_9BURK</name>
<dbReference type="OrthoDB" id="8759195at2"/>
<evidence type="ECO:0000313" key="3">
    <source>
        <dbReference type="Proteomes" id="UP000284006"/>
    </source>
</evidence>